<dbReference type="EMBL" id="ML994638">
    <property type="protein sequence ID" value="KAF2184252.1"/>
    <property type="molecule type" value="Genomic_DNA"/>
</dbReference>
<name>A0A6A6E0Q5_9PEZI</name>
<keyword evidence="2" id="KW-1185">Reference proteome</keyword>
<dbReference type="Proteomes" id="UP000800200">
    <property type="component" value="Unassembled WGS sequence"/>
</dbReference>
<reference evidence="1" key="1">
    <citation type="journal article" date="2020" name="Stud. Mycol.">
        <title>101 Dothideomycetes genomes: a test case for predicting lifestyles and emergence of pathogens.</title>
        <authorList>
            <person name="Haridas S."/>
            <person name="Albert R."/>
            <person name="Binder M."/>
            <person name="Bloem J."/>
            <person name="Labutti K."/>
            <person name="Salamov A."/>
            <person name="Andreopoulos B."/>
            <person name="Baker S."/>
            <person name="Barry K."/>
            <person name="Bills G."/>
            <person name="Bluhm B."/>
            <person name="Cannon C."/>
            <person name="Castanera R."/>
            <person name="Culley D."/>
            <person name="Daum C."/>
            <person name="Ezra D."/>
            <person name="Gonzalez J."/>
            <person name="Henrissat B."/>
            <person name="Kuo A."/>
            <person name="Liang C."/>
            <person name="Lipzen A."/>
            <person name="Lutzoni F."/>
            <person name="Magnuson J."/>
            <person name="Mondo S."/>
            <person name="Nolan M."/>
            <person name="Ohm R."/>
            <person name="Pangilinan J."/>
            <person name="Park H.-J."/>
            <person name="Ramirez L."/>
            <person name="Alfaro M."/>
            <person name="Sun H."/>
            <person name="Tritt A."/>
            <person name="Yoshinaga Y."/>
            <person name="Zwiers L.-H."/>
            <person name="Turgeon B."/>
            <person name="Goodwin S."/>
            <person name="Spatafora J."/>
            <person name="Crous P."/>
            <person name="Grigoriev I."/>
        </authorList>
    </citation>
    <scope>NUCLEOTIDE SEQUENCE</scope>
    <source>
        <strain evidence="1">CBS 207.26</strain>
    </source>
</reference>
<gene>
    <name evidence="1" type="ORF">K469DRAFT_688741</name>
</gene>
<organism evidence="1 2">
    <name type="scientific">Zopfia rhizophila CBS 207.26</name>
    <dbReference type="NCBI Taxonomy" id="1314779"/>
    <lineage>
        <taxon>Eukaryota</taxon>
        <taxon>Fungi</taxon>
        <taxon>Dikarya</taxon>
        <taxon>Ascomycota</taxon>
        <taxon>Pezizomycotina</taxon>
        <taxon>Dothideomycetes</taxon>
        <taxon>Dothideomycetes incertae sedis</taxon>
        <taxon>Zopfiaceae</taxon>
        <taxon>Zopfia</taxon>
    </lineage>
</organism>
<proteinExistence type="predicted"/>
<accession>A0A6A6E0Q5</accession>
<evidence type="ECO:0000313" key="2">
    <source>
        <dbReference type="Proteomes" id="UP000800200"/>
    </source>
</evidence>
<dbReference type="AlphaFoldDB" id="A0A6A6E0Q5"/>
<sequence length="363" mass="40583">MNRSSSAIEPRHLTIPDFSDADIWGESMDAIRSHFGPWGALLTFWQEIASSGNQKVLSPVDAKCDRTAYIEEHTNTSPRAQAPKQSYPMPLTKEELAMQGPCTTELEASKGPLNTEVTLEVTQGNHDTVSLAKDSREAPHLLVENALHSTSGSRASEADAFQHFDEEHIVEQQVPNSVTKDIREAPTKTNIREINDVETEEPQYIRPEISEPASGVPHPIQVHKTITKEQPTKDADTRDAGPKINRLLVAEGRLTEQQATKDAVGNTAREQVIPYKLEPGEDLSPLYNHKVEEINRESTELKKHSNHGREVCKGRRPRKRLRGIEGTLISKQSQNAKVTLLMYKLETVIIVSDDNNSNDKEIR</sequence>
<protein>
    <submittedName>
        <fullName evidence="1">Uncharacterized protein</fullName>
    </submittedName>
</protein>
<evidence type="ECO:0000313" key="1">
    <source>
        <dbReference type="EMBL" id="KAF2184252.1"/>
    </source>
</evidence>